<evidence type="ECO:0000256" key="5">
    <source>
        <dbReference type="ARBA" id="ARBA00023004"/>
    </source>
</evidence>
<dbReference type="GO" id="GO:0046872">
    <property type="term" value="F:metal ion binding"/>
    <property type="evidence" value="ECO:0007669"/>
    <property type="project" value="UniProtKB-UniRule"/>
</dbReference>
<dbReference type="InterPro" id="IPR001030">
    <property type="entry name" value="Acoase/IPM_deHydtase_lsu_aba"/>
</dbReference>
<dbReference type="InterPro" id="IPR015928">
    <property type="entry name" value="Aconitase/3IPM_dehydase_swvl"/>
</dbReference>
<dbReference type="AlphaFoldDB" id="A0A4S2MUV3"/>
<dbReference type="GO" id="GO:0003994">
    <property type="term" value="F:aconitate hydratase activity"/>
    <property type="evidence" value="ECO:0007669"/>
    <property type="project" value="InterPro"/>
</dbReference>
<dbReference type="OrthoDB" id="2224430at2759"/>
<evidence type="ECO:0000256" key="2">
    <source>
        <dbReference type="ARBA" id="ARBA00007185"/>
    </source>
</evidence>
<comment type="cofactor">
    <cofactor evidence="9">
        <name>[4Fe-4S] cluster</name>
        <dbReference type="ChEBI" id="CHEBI:49883"/>
    </cofactor>
    <text evidence="9">Binds 1 [4Fe-4S] cluster per subunit.</text>
</comment>
<dbReference type="PANTHER" id="PTHR43160">
    <property type="entry name" value="ACONITATE HYDRATASE B"/>
    <property type="match status" value="1"/>
</dbReference>
<dbReference type="SUPFAM" id="SSF53732">
    <property type="entry name" value="Aconitase iron-sulfur domain"/>
    <property type="match status" value="1"/>
</dbReference>
<dbReference type="InterPro" id="IPR036008">
    <property type="entry name" value="Aconitase_4Fe-4S_dom"/>
</dbReference>
<dbReference type="InterPro" id="IPR015931">
    <property type="entry name" value="Acnase/IPM_dHydase_lsu_aba_1/3"/>
</dbReference>
<dbReference type="PANTHER" id="PTHR43160:SF2">
    <property type="entry name" value="HOMOCITRATE DEHYDRATASE, MITOCHONDRIAL"/>
    <property type="match status" value="1"/>
</dbReference>
<dbReference type="NCBIfam" id="NF005558">
    <property type="entry name" value="PRK07229.1"/>
    <property type="match status" value="1"/>
</dbReference>
<dbReference type="Gene3D" id="3.20.19.10">
    <property type="entry name" value="Aconitase, domain 4"/>
    <property type="match status" value="1"/>
</dbReference>
<dbReference type="PROSITE" id="PS01244">
    <property type="entry name" value="ACONITASE_2"/>
    <property type="match status" value="1"/>
</dbReference>
<proteinExistence type="inferred from homology"/>
<evidence type="ECO:0000256" key="7">
    <source>
        <dbReference type="ARBA" id="ARBA00023128"/>
    </source>
</evidence>
<dbReference type="PROSITE" id="PS00450">
    <property type="entry name" value="ACONITASE_1"/>
    <property type="match status" value="1"/>
</dbReference>
<dbReference type="Pfam" id="PF00694">
    <property type="entry name" value="Aconitase_C"/>
    <property type="match status" value="1"/>
</dbReference>
<comment type="subcellular location">
    <subcellularLocation>
        <location evidence="1 9">Mitochondrion</location>
    </subcellularLocation>
</comment>
<reference evidence="12 13" key="1">
    <citation type="submission" date="2019-04" db="EMBL/GenBank/DDBJ databases">
        <title>Comparative genomics and transcriptomics to analyze fruiting body development in filamentous ascomycetes.</title>
        <authorList>
            <consortium name="DOE Joint Genome Institute"/>
            <person name="Lutkenhaus R."/>
            <person name="Traeger S."/>
            <person name="Breuer J."/>
            <person name="Kuo A."/>
            <person name="Lipzen A."/>
            <person name="Pangilinan J."/>
            <person name="Dilworth D."/>
            <person name="Sandor L."/>
            <person name="Poggeler S."/>
            <person name="Barry K."/>
            <person name="Grigoriev I.V."/>
            <person name="Nowrousian M."/>
        </authorList>
    </citation>
    <scope>NUCLEOTIDE SEQUENCE [LARGE SCALE GENOMIC DNA]</scope>
    <source>
        <strain evidence="12 13">CBS 389.68</strain>
    </source>
</reference>
<dbReference type="PRINTS" id="PR00415">
    <property type="entry name" value="ACONITASE"/>
</dbReference>
<dbReference type="InterPro" id="IPR018136">
    <property type="entry name" value="Aconitase_4Fe-4S_BS"/>
</dbReference>
<keyword evidence="3 9" id="KW-0479">Metal-binding</keyword>
<protein>
    <recommendedName>
        <fullName evidence="9">Aconitate hydratase, mitochondrial</fullName>
        <shortName evidence="9">Aconitase</shortName>
        <ecNumber evidence="9">4.2.1.-</ecNumber>
    </recommendedName>
</protein>
<dbReference type="InterPro" id="IPR006248">
    <property type="entry name" value="Aconitase_mito-like"/>
</dbReference>
<dbReference type="EMBL" id="ML220125">
    <property type="protein sequence ID" value="TGZ80372.1"/>
    <property type="molecule type" value="Genomic_DNA"/>
</dbReference>
<evidence type="ECO:0000259" key="11">
    <source>
        <dbReference type="Pfam" id="PF00694"/>
    </source>
</evidence>
<dbReference type="GO" id="GO:0005739">
    <property type="term" value="C:mitochondrion"/>
    <property type="evidence" value="ECO:0007669"/>
    <property type="project" value="UniProtKB-SubCell"/>
</dbReference>
<dbReference type="InParanoid" id="A0A4S2MUV3"/>
<dbReference type="FunCoup" id="A0A4S2MUV3">
    <property type="interactions" value="241"/>
</dbReference>
<keyword evidence="5 9" id="KW-0408">Iron</keyword>
<dbReference type="InterPro" id="IPR000573">
    <property type="entry name" value="AconitaseA/IPMdHydase_ssu_swvl"/>
</dbReference>
<evidence type="ECO:0000256" key="9">
    <source>
        <dbReference type="RuleBase" id="RU362107"/>
    </source>
</evidence>
<dbReference type="FunFam" id="3.30.499.10:FF:000004">
    <property type="entry name" value="Aconitate hydratase, mitochondrial"/>
    <property type="match status" value="1"/>
</dbReference>
<keyword evidence="8 9" id="KW-0456">Lyase</keyword>
<dbReference type="STRING" id="341454.A0A4S2MUV3"/>
<dbReference type="InterPro" id="IPR050926">
    <property type="entry name" value="Aconitase/IPM_isomerase"/>
</dbReference>
<feature type="domain" description="Aconitase/3-isopropylmalate dehydratase large subunit alpha/beta/alpha" evidence="10">
    <location>
        <begin position="68"/>
        <end position="511"/>
    </location>
</feature>
<dbReference type="GO" id="GO:0051539">
    <property type="term" value="F:4 iron, 4 sulfur cluster binding"/>
    <property type="evidence" value="ECO:0007669"/>
    <property type="project" value="UniProtKB-UniRule"/>
</dbReference>
<comment type="similarity">
    <text evidence="2 9">Belongs to the aconitase/IPM isomerase family.</text>
</comment>
<keyword evidence="4 9" id="KW-0809">Transit peptide</keyword>
<dbReference type="Proteomes" id="UP000298138">
    <property type="component" value="Unassembled WGS sequence"/>
</dbReference>
<dbReference type="FunFam" id="3.40.1060.10:FF:000001">
    <property type="entry name" value="Aconitate hydratase, mitochondrial"/>
    <property type="match status" value="1"/>
</dbReference>
<evidence type="ECO:0000259" key="10">
    <source>
        <dbReference type="Pfam" id="PF00330"/>
    </source>
</evidence>
<keyword evidence="13" id="KW-1185">Reference proteome</keyword>
<dbReference type="Gene3D" id="3.30.499.10">
    <property type="entry name" value="Aconitase, domain 3"/>
    <property type="match status" value="2"/>
</dbReference>
<evidence type="ECO:0000256" key="6">
    <source>
        <dbReference type="ARBA" id="ARBA00023014"/>
    </source>
</evidence>
<accession>A0A4S2MUV3</accession>
<evidence type="ECO:0000256" key="1">
    <source>
        <dbReference type="ARBA" id="ARBA00004173"/>
    </source>
</evidence>
<dbReference type="SUPFAM" id="SSF52016">
    <property type="entry name" value="LeuD/IlvD-like"/>
    <property type="match status" value="1"/>
</dbReference>
<evidence type="ECO:0000313" key="13">
    <source>
        <dbReference type="Proteomes" id="UP000298138"/>
    </source>
</evidence>
<dbReference type="Pfam" id="PF00330">
    <property type="entry name" value="Aconitase"/>
    <property type="match status" value="1"/>
</dbReference>
<dbReference type="EC" id="4.2.1.-" evidence="9"/>
<dbReference type="Gene3D" id="3.40.1060.10">
    <property type="entry name" value="Aconitase, Domain 2"/>
    <property type="match status" value="1"/>
</dbReference>
<dbReference type="InterPro" id="IPR015932">
    <property type="entry name" value="Aconitase_dom2"/>
</dbReference>
<keyword evidence="6 9" id="KW-0411">Iron-sulfur</keyword>
<keyword evidence="7 9" id="KW-0496">Mitochondrion</keyword>
<organism evidence="12 13">
    <name type="scientific">Ascodesmis nigricans</name>
    <dbReference type="NCBI Taxonomy" id="341454"/>
    <lineage>
        <taxon>Eukaryota</taxon>
        <taxon>Fungi</taxon>
        <taxon>Dikarya</taxon>
        <taxon>Ascomycota</taxon>
        <taxon>Pezizomycotina</taxon>
        <taxon>Pezizomycetes</taxon>
        <taxon>Pezizales</taxon>
        <taxon>Ascodesmidaceae</taxon>
        <taxon>Ascodesmis</taxon>
    </lineage>
</organism>
<dbReference type="GO" id="GO:0006099">
    <property type="term" value="P:tricarboxylic acid cycle"/>
    <property type="evidence" value="ECO:0007669"/>
    <property type="project" value="InterPro"/>
</dbReference>
<dbReference type="FunFam" id="3.20.19.10:FF:000002">
    <property type="entry name" value="Aconitate hydratase, mitochondrial"/>
    <property type="match status" value="1"/>
</dbReference>
<name>A0A4S2MUV3_9PEZI</name>
<evidence type="ECO:0000256" key="3">
    <source>
        <dbReference type="ARBA" id="ARBA00022723"/>
    </source>
</evidence>
<feature type="domain" description="Aconitase A/isopropylmalate dehydratase small subunit swivel" evidence="11">
    <location>
        <begin position="593"/>
        <end position="719"/>
    </location>
</feature>
<sequence length="795" mass="85286">MQYSRLSHLARAAGRKGLSLPRPTSRRTLATESSKAILDVTPPYTKLVKNLAEVRRVIGSSSGLTLAEKILYSHLDNPAELSGLTSIRGDAYLKLKVDRVAMQDASAQMALLQFMTCGLESTAVPASIHCDHMIVGEKGADTDLPKSIAGNKEVFDFLESAAKKYGIQFWAPGSGIIHQIVLENYAAPGLMMLGTDSHTPNAGGLGAIAIGVGGADAVDALVDAPWELKAPKILGVRLEGQLNGWATPKDVILHLAGKLTVRGGTGYIIEYHGPGVQSLSATGMGTICNMGAEVGATTSLFPYTKSMTDYLAATRRGPVAMAASQINKDHGFLQADEDAKYDEVITINLSELEPHINGPFTPDLSTPLSKFKDAIKENNWPEKLSAGLIGSCTNSSYEDMSRAENLVKQAEAAGLKPKVGFFITPGSEQIRATLERDQTLNVFEQAGGTVLANACGPCIGQWKRTDDVKKGDSNAIFTSYNRNFRSRNDGNPDTMNFLTSPELVTSMIYAGSTTFNPMTDSLTTPSGAPFKFTPPTAPTLPAAGFERGNLSWTPGRVVPHPSTPIAVDPTSSRLALLEPFPPFPAHNLTSVRVLYKVSGKCTTDHISAAGAWLKYKGHLENISNNTLIGAVNAETGETNVAYDLDGSSMGIPELARKWQKEGTTWLVVAETNYGEGSAREHAALQPRYLGGRVVLAKSFARIHETNLKKQGIVPLTFAEETDYDRIKACDEVDTVGLYEMLMNGGKGEVQLKVRPRQGEEFTIPVKHTFSKDQAEYVLAGSALNLLGKKAKGASA</sequence>
<dbReference type="FunFam" id="3.30.499.10:FF:000003">
    <property type="entry name" value="Aconitate hydratase, mitochondrial"/>
    <property type="match status" value="1"/>
</dbReference>
<gene>
    <name evidence="12" type="ORF">EX30DRAFT_320275</name>
</gene>
<evidence type="ECO:0000256" key="8">
    <source>
        <dbReference type="ARBA" id="ARBA00023239"/>
    </source>
</evidence>
<evidence type="ECO:0000256" key="4">
    <source>
        <dbReference type="ARBA" id="ARBA00022946"/>
    </source>
</evidence>
<dbReference type="GO" id="GO:0005829">
    <property type="term" value="C:cytosol"/>
    <property type="evidence" value="ECO:0007669"/>
    <property type="project" value="TreeGrafter"/>
</dbReference>
<dbReference type="NCBIfam" id="TIGR01340">
    <property type="entry name" value="aconitase_mito"/>
    <property type="match status" value="1"/>
</dbReference>
<evidence type="ECO:0000313" key="12">
    <source>
        <dbReference type="EMBL" id="TGZ80372.1"/>
    </source>
</evidence>